<feature type="signal peptide" evidence="1">
    <location>
        <begin position="1"/>
        <end position="17"/>
    </location>
</feature>
<keyword evidence="1" id="KW-0732">Signal</keyword>
<comment type="caution">
    <text evidence="2">The sequence shown here is derived from an EMBL/GenBank/DDBJ whole genome shotgun (WGS) entry which is preliminary data.</text>
</comment>
<evidence type="ECO:0000313" key="3">
    <source>
        <dbReference type="Proteomes" id="UP000594638"/>
    </source>
</evidence>
<feature type="chain" id="PRO_5035736100" evidence="1">
    <location>
        <begin position="18"/>
        <end position="138"/>
    </location>
</feature>
<reference evidence="2 3" key="1">
    <citation type="submission" date="2019-12" db="EMBL/GenBank/DDBJ databases">
        <authorList>
            <person name="Alioto T."/>
            <person name="Alioto T."/>
            <person name="Gomez Garrido J."/>
        </authorList>
    </citation>
    <scope>NUCLEOTIDE SEQUENCE [LARGE SCALE GENOMIC DNA]</scope>
</reference>
<dbReference type="EMBL" id="CACTIH010003611">
    <property type="protein sequence ID" value="CAA2977710.1"/>
    <property type="molecule type" value="Genomic_DNA"/>
</dbReference>
<evidence type="ECO:0000313" key="2">
    <source>
        <dbReference type="EMBL" id="CAA2977710.1"/>
    </source>
</evidence>
<accession>A0A8S0REN6</accession>
<dbReference type="AlphaFoldDB" id="A0A8S0REN6"/>
<dbReference type="Gramene" id="OE9A080412T1">
    <property type="protein sequence ID" value="OE9A080412C1"/>
    <property type="gene ID" value="OE9A080412"/>
</dbReference>
<evidence type="ECO:0000256" key="1">
    <source>
        <dbReference type="SAM" id="SignalP"/>
    </source>
</evidence>
<proteinExistence type="predicted"/>
<organism evidence="2 3">
    <name type="scientific">Olea europaea subsp. europaea</name>
    <dbReference type="NCBI Taxonomy" id="158383"/>
    <lineage>
        <taxon>Eukaryota</taxon>
        <taxon>Viridiplantae</taxon>
        <taxon>Streptophyta</taxon>
        <taxon>Embryophyta</taxon>
        <taxon>Tracheophyta</taxon>
        <taxon>Spermatophyta</taxon>
        <taxon>Magnoliopsida</taxon>
        <taxon>eudicotyledons</taxon>
        <taxon>Gunneridae</taxon>
        <taxon>Pentapetalae</taxon>
        <taxon>asterids</taxon>
        <taxon>lamiids</taxon>
        <taxon>Lamiales</taxon>
        <taxon>Oleaceae</taxon>
        <taxon>Oleeae</taxon>
        <taxon>Olea</taxon>
    </lineage>
</organism>
<dbReference type="Proteomes" id="UP000594638">
    <property type="component" value="Unassembled WGS sequence"/>
</dbReference>
<keyword evidence="3" id="KW-1185">Reference proteome</keyword>
<name>A0A8S0REN6_OLEEU</name>
<sequence length="138" mass="15784">MLLNVFVLLLDSTVIRRVNLGQGITPRQNGVDTEKLTDRHEDTYNRNVRDEGETPGGLLDMGRTTAVETEEGEGLHPGKVHSFSLVRLLIPLLWAGKKQTWGKRELKLDNRFILLQEQFRLQIISPKWLIQQALEGEK</sequence>
<protein>
    <submittedName>
        <fullName evidence="2">Uncharacterized protein</fullName>
    </submittedName>
</protein>
<gene>
    <name evidence="2" type="ORF">OLEA9_A080412</name>
</gene>